<sequence>MVLELLRWIRRHLSLGALRERLLPGAASAEADVEMTAADTPVRLPGQLALSPHVTVIPQRLRDFLTAALIAALLFFSTVFLSIFVIMEWASRPDQRGWLLLGFGFYIVSAMQRLWSTMVPLFRSVMSIRVEIRRFASATLFEAVTDFLAKEAERQGLTCSWDQEALQEHDKLTGKIQVKLRFWSSQARTMRISVRIPSDLESPDPEPPESLDMKVEFLPGDDIVCGRDARLERREILILNVYSNEKRALADKRLLVRWLEHAYVQFVKPIQDVVNVYSLQESSADWVPEWKFERVKTCASDAALNSLPPGYGQSRVPLKYGIHVQVCVTDPMHQDPERMVH</sequence>
<keyword evidence="3" id="KW-1185">Reference proteome</keyword>
<comment type="caution">
    <text evidence="2">The sequence shown here is derived from an EMBL/GenBank/DDBJ whole genome shotgun (WGS) entry which is preliminary data.</text>
</comment>
<feature type="transmembrane region" description="Helical" evidence="1">
    <location>
        <begin position="64"/>
        <end position="86"/>
    </location>
</feature>
<proteinExistence type="predicted"/>
<evidence type="ECO:0000313" key="2">
    <source>
        <dbReference type="EMBL" id="CAE7565708.1"/>
    </source>
</evidence>
<keyword evidence="1" id="KW-0472">Membrane</keyword>
<evidence type="ECO:0000313" key="3">
    <source>
        <dbReference type="Proteomes" id="UP000604046"/>
    </source>
</evidence>
<protein>
    <submittedName>
        <fullName evidence="2">Uncharacterized protein</fullName>
    </submittedName>
</protein>
<dbReference type="EMBL" id="CAJNDS010002690">
    <property type="protein sequence ID" value="CAE7565708.1"/>
    <property type="molecule type" value="Genomic_DNA"/>
</dbReference>
<keyword evidence="1" id="KW-1133">Transmembrane helix</keyword>
<feature type="transmembrane region" description="Helical" evidence="1">
    <location>
        <begin position="98"/>
        <end position="115"/>
    </location>
</feature>
<gene>
    <name evidence="2" type="ORF">SNAT2548_LOCUS32041</name>
</gene>
<keyword evidence="1" id="KW-0812">Transmembrane</keyword>
<evidence type="ECO:0000256" key="1">
    <source>
        <dbReference type="SAM" id="Phobius"/>
    </source>
</evidence>
<organism evidence="2 3">
    <name type="scientific">Symbiodinium natans</name>
    <dbReference type="NCBI Taxonomy" id="878477"/>
    <lineage>
        <taxon>Eukaryota</taxon>
        <taxon>Sar</taxon>
        <taxon>Alveolata</taxon>
        <taxon>Dinophyceae</taxon>
        <taxon>Suessiales</taxon>
        <taxon>Symbiodiniaceae</taxon>
        <taxon>Symbiodinium</taxon>
    </lineage>
</organism>
<name>A0A812U789_9DINO</name>
<reference evidence="2" key="1">
    <citation type="submission" date="2021-02" db="EMBL/GenBank/DDBJ databases">
        <authorList>
            <person name="Dougan E. K."/>
            <person name="Rhodes N."/>
            <person name="Thang M."/>
            <person name="Chan C."/>
        </authorList>
    </citation>
    <scope>NUCLEOTIDE SEQUENCE</scope>
</reference>
<dbReference type="Proteomes" id="UP000604046">
    <property type="component" value="Unassembled WGS sequence"/>
</dbReference>
<dbReference type="OrthoDB" id="10427283at2759"/>
<dbReference type="AlphaFoldDB" id="A0A812U789"/>
<accession>A0A812U789</accession>